<comment type="caution">
    <text evidence="2">The sequence shown here is derived from an EMBL/GenBank/DDBJ whole genome shotgun (WGS) entry which is preliminary data.</text>
</comment>
<accession>A0A2P8GQ60</accession>
<keyword evidence="1" id="KW-0472">Membrane</keyword>
<dbReference type="EMBL" id="PYGK01000001">
    <property type="protein sequence ID" value="PSL36106.1"/>
    <property type="molecule type" value="Genomic_DNA"/>
</dbReference>
<organism evidence="2 3">
    <name type="scientific">Chitinophaga ginsengisoli</name>
    <dbReference type="NCBI Taxonomy" id="363837"/>
    <lineage>
        <taxon>Bacteria</taxon>
        <taxon>Pseudomonadati</taxon>
        <taxon>Bacteroidota</taxon>
        <taxon>Chitinophagia</taxon>
        <taxon>Chitinophagales</taxon>
        <taxon>Chitinophagaceae</taxon>
        <taxon>Chitinophaga</taxon>
    </lineage>
</organism>
<gene>
    <name evidence="2" type="ORF">CLV42_101875</name>
</gene>
<evidence type="ECO:0000256" key="1">
    <source>
        <dbReference type="SAM" id="Phobius"/>
    </source>
</evidence>
<reference evidence="2 3" key="1">
    <citation type="submission" date="2018-03" db="EMBL/GenBank/DDBJ databases">
        <title>Genomic Encyclopedia of Archaeal and Bacterial Type Strains, Phase II (KMG-II): from individual species to whole genera.</title>
        <authorList>
            <person name="Goeker M."/>
        </authorList>
    </citation>
    <scope>NUCLEOTIDE SEQUENCE [LARGE SCALE GENOMIC DNA]</scope>
    <source>
        <strain evidence="2 3">DSM 18107</strain>
    </source>
</reference>
<keyword evidence="1" id="KW-1133">Transmembrane helix</keyword>
<name>A0A2P8GQ60_9BACT</name>
<feature type="transmembrane region" description="Helical" evidence="1">
    <location>
        <begin position="6"/>
        <end position="26"/>
    </location>
</feature>
<keyword evidence="1" id="KW-0812">Transmembrane</keyword>
<dbReference type="Proteomes" id="UP000240978">
    <property type="component" value="Unassembled WGS sequence"/>
</dbReference>
<evidence type="ECO:0000313" key="2">
    <source>
        <dbReference type="EMBL" id="PSL36106.1"/>
    </source>
</evidence>
<sequence>MDSKLVIYIPMANVGFSLVLLVNARLTKM</sequence>
<keyword evidence="3" id="KW-1185">Reference proteome</keyword>
<evidence type="ECO:0000313" key="3">
    <source>
        <dbReference type="Proteomes" id="UP000240978"/>
    </source>
</evidence>
<proteinExistence type="predicted"/>
<dbReference type="AlphaFoldDB" id="A0A2P8GQ60"/>
<protein>
    <submittedName>
        <fullName evidence="2">Uncharacterized protein</fullName>
    </submittedName>
</protein>